<dbReference type="InterPro" id="IPR012910">
    <property type="entry name" value="Plug_dom"/>
</dbReference>
<keyword evidence="14" id="KW-0732">Signal</keyword>
<evidence type="ECO:0000256" key="6">
    <source>
        <dbReference type="ARBA" id="ARBA00023004"/>
    </source>
</evidence>
<proteinExistence type="inferred from homology"/>
<dbReference type="InterPro" id="IPR000531">
    <property type="entry name" value="Beta-barrel_TonB"/>
</dbReference>
<keyword evidence="5 11" id="KW-0812">Transmembrane</keyword>
<evidence type="ECO:0000313" key="17">
    <source>
        <dbReference type="EMBL" id="WDD96938.1"/>
    </source>
</evidence>
<dbReference type="EMBL" id="CP059735">
    <property type="protein sequence ID" value="WDD96938.1"/>
    <property type="molecule type" value="Genomic_DNA"/>
</dbReference>
<feature type="domain" description="TonB-dependent receptor-like beta-barrel" evidence="15">
    <location>
        <begin position="304"/>
        <end position="787"/>
    </location>
</feature>
<organism evidence="17 18">
    <name type="scientific">Thalassomonas actiniarum</name>
    <dbReference type="NCBI Taxonomy" id="485447"/>
    <lineage>
        <taxon>Bacteria</taxon>
        <taxon>Pseudomonadati</taxon>
        <taxon>Pseudomonadota</taxon>
        <taxon>Gammaproteobacteria</taxon>
        <taxon>Alteromonadales</taxon>
        <taxon>Colwelliaceae</taxon>
        <taxon>Thalassomonas</taxon>
    </lineage>
</organism>
<keyword evidence="7" id="KW-0406">Ion transport</keyword>
<dbReference type="Pfam" id="PF07715">
    <property type="entry name" value="Plug"/>
    <property type="match status" value="1"/>
</dbReference>
<sequence length="822" mass="92404">MFKRNLVCQAILYALATGVVSHSLAQESMQTSSQADDDEIETIIVTASKRRQNIQETPIAVHAMSGEALKAQNIGNFDDFVNYMPNVTLGGRGPGQADIFIRGMAIQPIVFRISGAQGVMPNVALYIDEQPVTAPGRNMDVYATDISRIEVLPGPQGTLFGASSQAGTIRYITNKPVFDDFSAGFNVSLADTHKGESSNTIEGYLNLPVNEQLALRAALYNVNRGGYIDNVYGEFTLDPSINPDSAANVPDNSTFETINNQAFVEDDFNSSAYTGFRLGLNYKINDNWRLLVQHAGQKIDADGVFDYDPDIGDLEVARFYPDNLEDEFSQTSWTLEGRLNRLELLYTGAYLDRDIDQLSDFTSYNNSGAFIAYYTCTYTNPDYIATYGISPDVITPVRECKDPSKGFIGIQQHRRLTHEFRIATDPKETLSAIAGIFYDDFEIKTQDEWWYAAATELGFAPNAPIAAANNINDNTRAANITFFNDITRTEEQIALFGELKYDFSQQLSLTLGLRWYDIESDFTGSSNFGDGIFQGSQNTDRGRDYDVSGGHSEDPLEADGIIPKISLSYQRDKNSLYYLTYAEGFRPGGFNRTGGFSSFNPDFPDINLTYESDDVYNYELGWKTLSFERQLLFNGNIYFIEWENMQVSRFDPINVSRLTFIENAANAEIFGAEMDLAWDINENLTVHSALSYNHTELTDVKARIIEIAPTGSELPLTPKVQANIRTNYYWQQGEYEASWQLGLQYAGKSWSSVVSQERKRQNSYTIINFSLGVKKDNWSVKLYGDNLTDKRADLFINNQDFVTRITTNRPRTFGVSFSYDYN</sequence>
<dbReference type="InterPro" id="IPR036942">
    <property type="entry name" value="Beta-barrel_TonB_sf"/>
</dbReference>
<evidence type="ECO:0000256" key="1">
    <source>
        <dbReference type="ARBA" id="ARBA00004571"/>
    </source>
</evidence>
<evidence type="ECO:0000256" key="10">
    <source>
        <dbReference type="ARBA" id="ARBA00023237"/>
    </source>
</evidence>
<dbReference type="Pfam" id="PF00593">
    <property type="entry name" value="TonB_dep_Rec_b-barrel"/>
    <property type="match status" value="1"/>
</dbReference>
<feature type="domain" description="TonB-dependent receptor plug" evidence="16">
    <location>
        <begin position="54"/>
        <end position="168"/>
    </location>
</feature>
<dbReference type="PROSITE" id="PS52016">
    <property type="entry name" value="TONB_DEPENDENT_REC_3"/>
    <property type="match status" value="1"/>
</dbReference>
<accession>A0AAF0C1G8</accession>
<reference evidence="17 18" key="2">
    <citation type="journal article" date="2022" name="Mar. Drugs">
        <title>Bioassay-Guided Fractionation Leads to the Detection of Cholic Acid Generated by the Rare Thalassomonas sp.</title>
        <authorList>
            <person name="Pheiffer F."/>
            <person name="Schneider Y.K."/>
            <person name="Hansen E.H."/>
            <person name="Andersen J.H."/>
            <person name="Isaksson J."/>
            <person name="Busche T."/>
            <person name="R C."/>
            <person name="Kalinowski J."/>
            <person name="Zyl L.V."/>
            <person name="Trindade M."/>
        </authorList>
    </citation>
    <scope>NUCLEOTIDE SEQUENCE [LARGE SCALE GENOMIC DNA]</scope>
    <source>
        <strain evidence="17 18">A5K-106</strain>
    </source>
</reference>
<feature type="short sequence motif" description="TonB box" evidence="12">
    <location>
        <begin position="42"/>
        <end position="48"/>
    </location>
</feature>
<keyword evidence="18" id="KW-1185">Reference proteome</keyword>
<dbReference type="GO" id="GO:0006826">
    <property type="term" value="P:iron ion transport"/>
    <property type="evidence" value="ECO:0007669"/>
    <property type="project" value="UniProtKB-KW"/>
</dbReference>
<reference evidence="17 18" key="1">
    <citation type="journal article" date="2015" name="Genome Announc.">
        <title>Draft Genome Sequences of Marine Isolates of Thalassomonas viridans and Thalassomonas actiniarum.</title>
        <authorList>
            <person name="Olonade I."/>
            <person name="van Zyl L.J."/>
            <person name="Trindade M."/>
        </authorList>
    </citation>
    <scope>NUCLEOTIDE SEQUENCE [LARGE SCALE GENOMIC DNA]</scope>
    <source>
        <strain evidence="17 18">A5K-106</strain>
    </source>
</reference>
<dbReference type="GO" id="GO:0009279">
    <property type="term" value="C:cell outer membrane"/>
    <property type="evidence" value="ECO:0007669"/>
    <property type="project" value="UniProtKB-SubCell"/>
</dbReference>
<keyword evidence="8 12" id="KW-0798">TonB box</keyword>
<evidence type="ECO:0000256" key="7">
    <source>
        <dbReference type="ARBA" id="ARBA00023065"/>
    </source>
</evidence>
<dbReference type="SUPFAM" id="SSF56935">
    <property type="entry name" value="Porins"/>
    <property type="match status" value="1"/>
</dbReference>
<dbReference type="Gene3D" id="2.40.170.20">
    <property type="entry name" value="TonB-dependent receptor, beta-barrel domain"/>
    <property type="match status" value="2"/>
</dbReference>
<evidence type="ECO:0000256" key="3">
    <source>
        <dbReference type="ARBA" id="ARBA00022452"/>
    </source>
</evidence>
<dbReference type="InterPro" id="IPR039426">
    <property type="entry name" value="TonB-dep_rcpt-like"/>
</dbReference>
<dbReference type="AlphaFoldDB" id="A0AAF0C1G8"/>
<feature type="chain" id="PRO_5042125828" evidence="14">
    <location>
        <begin position="26"/>
        <end position="822"/>
    </location>
</feature>
<evidence type="ECO:0000256" key="5">
    <source>
        <dbReference type="ARBA" id="ARBA00022692"/>
    </source>
</evidence>
<evidence type="ECO:0000256" key="2">
    <source>
        <dbReference type="ARBA" id="ARBA00022448"/>
    </source>
</evidence>
<dbReference type="PROSITE" id="PS00430">
    <property type="entry name" value="TONB_DEPENDENT_REC_1"/>
    <property type="match status" value="1"/>
</dbReference>
<evidence type="ECO:0000256" key="14">
    <source>
        <dbReference type="SAM" id="SignalP"/>
    </source>
</evidence>
<keyword evidence="6" id="KW-0408">Iron</keyword>
<keyword evidence="10 11" id="KW-0998">Cell outer membrane</keyword>
<feature type="signal peptide" evidence="14">
    <location>
        <begin position="1"/>
        <end position="25"/>
    </location>
</feature>
<gene>
    <name evidence="17" type="ORF">SG35_016410</name>
</gene>
<dbReference type="KEGG" id="tact:SG35_016410"/>
<keyword evidence="2 11" id="KW-0813">Transport</keyword>
<name>A0AAF0C1G8_9GAMM</name>
<keyword evidence="9 11" id="KW-0472">Membrane</keyword>
<evidence type="ECO:0000256" key="12">
    <source>
        <dbReference type="PROSITE-ProRule" id="PRU10143"/>
    </source>
</evidence>
<dbReference type="RefSeq" id="WP_044835439.1">
    <property type="nucleotide sequence ID" value="NZ_CP059735.1"/>
</dbReference>
<keyword evidence="3 11" id="KW-1134">Transmembrane beta strand</keyword>
<dbReference type="PANTHER" id="PTHR32552:SF81">
    <property type="entry name" value="TONB-DEPENDENT OUTER MEMBRANE RECEPTOR"/>
    <property type="match status" value="1"/>
</dbReference>
<evidence type="ECO:0000256" key="11">
    <source>
        <dbReference type="PROSITE-ProRule" id="PRU01360"/>
    </source>
</evidence>
<dbReference type="PANTHER" id="PTHR32552">
    <property type="entry name" value="FERRICHROME IRON RECEPTOR-RELATED"/>
    <property type="match status" value="1"/>
</dbReference>
<dbReference type="Proteomes" id="UP000032568">
    <property type="component" value="Chromosome"/>
</dbReference>
<evidence type="ECO:0000256" key="8">
    <source>
        <dbReference type="ARBA" id="ARBA00023077"/>
    </source>
</evidence>
<comment type="similarity">
    <text evidence="11 13">Belongs to the TonB-dependent receptor family.</text>
</comment>
<evidence type="ECO:0000313" key="18">
    <source>
        <dbReference type="Proteomes" id="UP000032568"/>
    </source>
</evidence>
<evidence type="ECO:0000259" key="16">
    <source>
        <dbReference type="Pfam" id="PF07715"/>
    </source>
</evidence>
<keyword evidence="4" id="KW-0410">Iron transport</keyword>
<keyword evidence="17" id="KW-0675">Receptor</keyword>
<comment type="subcellular location">
    <subcellularLocation>
        <location evidence="1 11">Cell outer membrane</location>
        <topology evidence="1 11">Multi-pass membrane protein</topology>
    </subcellularLocation>
</comment>
<evidence type="ECO:0000256" key="13">
    <source>
        <dbReference type="RuleBase" id="RU003357"/>
    </source>
</evidence>
<evidence type="ECO:0000259" key="15">
    <source>
        <dbReference type="Pfam" id="PF00593"/>
    </source>
</evidence>
<protein>
    <submittedName>
        <fullName evidence="17">TonB-dependent receptor</fullName>
    </submittedName>
</protein>
<evidence type="ECO:0000256" key="9">
    <source>
        <dbReference type="ARBA" id="ARBA00023136"/>
    </source>
</evidence>
<evidence type="ECO:0000256" key="4">
    <source>
        <dbReference type="ARBA" id="ARBA00022496"/>
    </source>
</evidence>
<dbReference type="InterPro" id="IPR010916">
    <property type="entry name" value="TonB_box_CS"/>
</dbReference>